<evidence type="ECO:0000313" key="3">
    <source>
        <dbReference type="Proteomes" id="UP000017973"/>
    </source>
</evidence>
<dbReference type="HOGENOM" id="CLU_1793791_0_0_9"/>
<sequence length="153" mass="17489">MMLRKALISTLTLGLVFCSFIPSFAAESQTNKNSPQTIDKLAIYKKWGPFLVRPTDIGDHDEVSIHLYEDGYISLHLFQQGIHRGEQASTIWKLYDTYGDIVWSKTIGEVNTMTIFNLGYREQGRYKLTWQSRTNNDTEGGFYVEIPVGEVSQ</sequence>
<dbReference type="EMBL" id="AYJU01000002">
    <property type="protein sequence ID" value="EST55764.1"/>
    <property type="molecule type" value="Genomic_DNA"/>
</dbReference>
<dbReference type="RefSeq" id="WP_023555136.1">
    <property type="nucleotide sequence ID" value="NZ_KI629787.1"/>
</dbReference>
<feature type="signal peptide" evidence="1">
    <location>
        <begin position="1"/>
        <end position="25"/>
    </location>
</feature>
<dbReference type="Proteomes" id="UP000017973">
    <property type="component" value="Unassembled WGS sequence"/>
</dbReference>
<dbReference type="OrthoDB" id="2475415at2"/>
<evidence type="ECO:0000256" key="1">
    <source>
        <dbReference type="SAM" id="SignalP"/>
    </source>
</evidence>
<evidence type="ECO:0000313" key="2">
    <source>
        <dbReference type="EMBL" id="EST55764.1"/>
    </source>
</evidence>
<accession>V6MB47</accession>
<dbReference type="AlphaFoldDB" id="V6MB47"/>
<organism evidence="2 3">
    <name type="scientific">Brevibacillus panacihumi W25</name>
    <dbReference type="NCBI Taxonomy" id="1408254"/>
    <lineage>
        <taxon>Bacteria</taxon>
        <taxon>Bacillati</taxon>
        <taxon>Bacillota</taxon>
        <taxon>Bacilli</taxon>
        <taxon>Bacillales</taxon>
        <taxon>Paenibacillaceae</taxon>
        <taxon>Brevibacillus</taxon>
    </lineage>
</organism>
<keyword evidence="1" id="KW-0732">Signal</keyword>
<gene>
    <name evidence="2" type="ORF">T458_05400</name>
</gene>
<proteinExistence type="predicted"/>
<feature type="chain" id="PRO_5004749431" evidence="1">
    <location>
        <begin position="26"/>
        <end position="153"/>
    </location>
</feature>
<protein>
    <submittedName>
        <fullName evidence="2">Uncharacterized protein</fullName>
    </submittedName>
</protein>
<keyword evidence="3" id="KW-1185">Reference proteome</keyword>
<name>V6MB47_9BACL</name>
<reference evidence="2 3" key="1">
    <citation type="journal article" date="2014" name="Genome Announc.">
        <title>Draft Genome Sequence of Brevibacillus panacihumi Strain W25, a Halotolerant Hydrocarbon-Degrading Bacterium.</title>
        <authorList>
            <person name="Wang X."/>
            <person name="Jin D."/>
            <person name="Zhou L."/>
            <person name="Wu L."/>
            <person name="An W."/>
            <person name="Chen Y."/>
            <person name="Zhao L."/>
        </authorList>
    </citation>
    <scope>NUCLEOTIDE SEQUENCE [LARGE SCALE GENOMIC DNA]</scope>
    <source>
        <strain evidence="2 3">W25</strain>
    </source>
</reference>
<comment type="caution">
    <text evidence="2">The sequence shown here is derived from an EMBL/GenBank/DDBJ whole genome shotgun (WGS) entry which is preliminary data.</text>
</comment>